<dbReference type="OrthoDB" id="9758182at2"/>
<dbReference type="EMBL" id="CP003639">
    <property type="protein sequence ID" value="AFM41417.1"/>
    <property type="molecule type" value="Genomic_DNA"/>
</dbReference>
<dbReference type="HOGENOM" id="CLU_023342_2_1_9"/>
<protein>
    <submittedName>
        <fullName evidence="4">Glutamate synthase family protein</fullName>
    </submittedName>
</protein>
<dbReference type="Gene3D" id="3.20.20.70">
    <property type="entry name" value="Aldolase class I"/>
    <property type="match status" value="1"/>
</dbReference>
<accession>I4D6J3</accession>
<dbReference type="PANTHER" id="PTHR43819">
    <property type="entry name" value="ARCHAEAL-TYPE GLUTAMATE SYNTHASE [NADPH]"/>
    <property type="match status" value="1"/>
</dbReference>
<dbReference type="KEGG" id="dai:Desaci_2470"/>
<dbReference type="RefSeq" id="WP_014827416.1">
    <property type="nucleotide sequence ID" value="NC_018068.1"/>
</dbReference>
<dbReference type="Pfam" id="PF01645">
    <property type="entry name" value="Glu_synthase"/>
    <property type="match status" value="1"/>
</dbReference>
<dbReference type="STRING" id="646529.Desaci_2470"/>
<evidence type="ECO:0000256" key="2">
    <source>
        <dbReference type="PIRNR" id="PIRNR006429"/>
    </source>
</evidence>
<evidence type="ECO:0000259" key="3">
    <source>
        <dbReference type="Pfam" id="PF01645"/>
    </source>
</evidence>
<keyword evidence="5" id="KW-1185">Reference proteome</keyword>
<sequence>MLNELLLRMANPITDGLFEKIVTEDYAKSPLVMMTIMEKLTLRAIAETGIRAETGKALKRPMGSPLRLSPWEKLLLNPRQLFQLPTAKQSNIKTQVTIGPNAKRPLQIDLPILITGMSYGGSLNLKMKEALAKGAALAGTATNTGESAVSSEERKAAKFLVGQYNRGGWLNTPEQLKQLDAIEVQLGQGAWGGAVESSMKYEEMDEHLRELWHVKPGETSGKKARFKGVNSPEEIINLVNQLQKTYEVPIGIKIAATHFIERELEIIGQTKADFIVIDGQEGGTAAAALTLEDDMGLPTLFGISRTVDWLRKQGKREQFSLIAAGGLRTPGEFLKALALGADAVYIGSIAIIASLQSQMIKALPENPAPQLALYNGSLADQFDVDEGSRHLANFFQSCREEMIMALQAMGKNNIRDLGREDLVCIDREIAAALKIGYAGEPVFRRGTVHLAAK</sequence>
<dbReference type="SUPFAM" id="SSF51395">
    <property type="entry name" value="FMN-linked oxidoreductases"/>
    <property type="match status" value="1"/>
</dbReference>
<dbReference type="GO" id="GO:0006537">
    <property type="term" value="P:glutamate biosynthetic process"/>
    <property type="evidence" value="ECO:0007669"/>
    <property type="project" value="InterPro"/>
</dbReference>
<gene>
    <name evidence="4" type="ordered locus">Desaci_2470</name>
</gene>
<dbReference type="InterPro" id="IPR013785">
    <property type="entry name" value="Aldolase_TIM"/>
</dbReference>
<dbReference type="eggNOG" id="COG1304">
    <property type="taxonomic scope" value="Bacteria"/>
</dbReference>
<dbReference type="Proteomes" id="UP000002892">
    <property type="component" value="Chromosome"/>
</dbReference>
<dbReference type="GO" id="GO:0015930">
    <property type="term" value="F:glutamate synthase activity"/>
    <property type="evidence" value="ECO:0007669"/>
    <property type="project" value="InterPro"/>
</dbReference>
<dbReference type="CDD" id="cd02808">
    <property type="entry name" value="GltS_FMN"/>
    <property type="match status" value="1"/>
</dbReference>
<comment type="similarity">
    <text evidence="1 2">Belongs to the glutamate synthase family.</text>
</comment>
<dbReference type="InterPro" id="IPR002932">
    <property type="entry name" value="Glu_synthdom"/>
</dbReference>
<proteinExistence type="inferred from homology"/>
<dbReference type="PIRSF" id="PIRSF006429">
    <property type="entry name" value="GOGAT_lg_2"/>
    <property type="match status" value="1"/>
</dbReference>
<evidence type="ECO:0000313" key="4">
    <source>
        <dbReference type="EMBL" id="AFM41417.1"/>
    </source>
</evidence>
<evidence type="ECO:0000256" key="1">
    <source>
        <dbReference type="ARBA" id="ARBA00009716"/>
    </source>
</evidence>
<name>I4D6J3_DESAJ</name>
<dbReference type="AlphaFoldDB" id="I4D6J3"/>
<reference evidence="4 5" key="1">
    <citation type="journal article" date="2012" name="J. Bacteriol.">
        <title>Complete genome sequences of Desulfosporosinus orientis DSM765T, Desulfosporosinus youngiae DSM17734T, Desulfosporosinus meridiei DSM13257T, and Desulfosporosinus acidiphilus DSM22704T.</title>
        <authorList>
            <person name="Pester M."/>
            <person name="Brambilla E."/>
            <person name="Alazard D."/>
            <person name="Rattei T."/>
            <person name="Weinmaier T."/>
            <person name="Han J."/>
            <person name="Lucas S."/>
            <person name="Lapidus A."/>
            <person name="Cheng J.F."/>
            <person name="Goodwin L."/>
            <person name="Pitluck S."/>
            <person name="Peters L."/>
            <person name="Ovchinnikova G."/>
            <person name="Teshima H."/>
            <person name="Detter J.C."/>
            <person name="Han C.S."/>
            <person name="Tapia R."/>
            <person name="Land M.L."/>
            <person name="Hauser L."/>
            <person name="Kyrpides N.C."/>
            <person name="Ivanova N.N."/>
            <person name="Pagani I."/>
            <person name="Huntmann M."/>
            <person name="Wei C.L."/>
            <person name="Davenport K.W."/>
            <person name="Daligault H."/>
            <person name="Chain P.S."/>
            <person name="Chen A."/>
            <person name="Mavromatis K."/>
            <person name="Markowitz V."/>
            <person name="Szeto E."/>
            <person name="Mikhailova N."/>
            <person name="Pati A."/>
            <person name="Wagner M."/>
            <person name="Woyke T."/>
            <person name="Ollivier B."/>
            <person name="Klenk H.P."/>
            <person name="Spring S."/>
            <person name="Loy A."/>
        </authorList>
    </citation>
    <scope>NUCLEOTIDE SEQUENCE [LARGE SCALE GENOMIC DNA]</scope>
    <source>
        <strain evidence="5">DSM 22704 / JCM 16185 / SJ4</strain>
    </source>
</reference>
<organism evidence="4 5">
    <name type="scientific">Desulfosporosinus acidiphilus (strain DSM 22704 / JCM 16185 / SJ4)</name>
    <dbReference type="NCBI Taxonomy" id="646529"/>
    <lineage>
        <taxon>Bacteria</taxon>
        <taxon>Bacillati</taxon>
        <taxon>Bacillota</taxon>
        <taxon>Clostridia</taxon>
        <taxon>Eubacteriales</taxon>
        <taxon>Desulfitobacteriaceae</taxon>
        <taxon>Desulfosporosinus</taxon>
    </lineage>
</organism>
<dbReference type="PANTHER" id="PTHR43819:SF1">
    <property type="entry name" value="ARCHAEAL-TYPE GLUTAMATE SYNTHASE [NADPH]"/>
    <property type="match status" value="1"/>
</dbReference>
<feature type="domain" description="Glutamate synthase" evidence="3">
    <location>
        <begin position="97"/>
        <end position="412"/>
    </location>
</feature>
<evidence type="ECO:0000313" key="5">
    <source>
        <dbReference type="Proteomes" id="UP000002892"/>
    </source>
</evidence>
<dbReference type="InterPro" id="IPR024188">
    <property type="entry name" value="GltB"/>
</dbReference>